<reference evidence="1 2" key="1">
    <citation type="submission" date="2018-10" db="EMBL/GenBank/DDBJ databases">
        <title>Phylogenomics of Brevibacillus.</title>
        <authorList>
            <person name="Dunlap C."/>
        </authorList>
    </citation>
    <scope>NUCLEOTIDE SEQUENCE [LARGE SCALE GENOMIC DNA]</scope>
    <source>
        <strain evidence="1 2">JCM 15085</strain>
    </source>
</reference>
<proteinExistence type="predicted"/>
<comment type="caution">
    <text evidence="1">The sequence shown here is derived from an EMBL/GenBank/DDBJ whole genome shotgun (WGS) entry which is preliminary data.</text>
</comment>
<name>A0A3M8CPR8_9BACL</name>
<dbReference type="InterPro" id="IPR036237">
    <property type="entry name" value="Xyl_isomerase-like_sf"/>
</dbReference>
<sequence>MKRFLIGQYGGFDWQKYERDFKTGFYGIEACLFADEAGIRTLVKEAQTNNFAIGIHYPLRAKQGMLRDALFMDLDEQARQQAYAEIAQELEYLRSVKPSYVLFHYPKPVILDNRVKWDRWRFADQRDYVYESDYPLEAFIEKSEELFSWLSRQSEAFHFTPVLEFDACNRYVYDTTIVEKLLQKYPRIRLCLDTGRLYVQERIDPYFDARKVLKKFAKYAETIHLWTMQVQGEEMKHNHYPALPQCLPEEGWAPIESYLNIIRDENPHVKIVFEHRSELIRDEELERCYQWVERILFGQEKSETILTP</sequence>
<dbReference type="SUPFAM" id="SSF51658">
    <property type="entry name" value="Xylose isomerase-like"/>
    <property type="match status" value="1"/>
</dbReference>
<evidence type="ECO:0000313" key="2">
    <source>
        <dbReference type="Proteomes" id="UP000281915"/>
    </source>
</evidence>
<dbReference type="AlphaFoldDB" id="A0A3M8CPR8"/>
<gene>
    <name evidence="1" type="ORF">EDM58_15030</name>
</gene>
<dbReference type="Gene3D" id="3.20.20.150">
    <property type="entry name" value="Divalent-metal-dependent TIM barrel enzymes"/>
    <property type="match status" value="1"/>
</dbReference>
<keyword evidence="1" id="KW-0413">Isomerase</keyword>
<dbReference type="RefSeq" id="WP_122914074.1">
    <property type="nucleotide sequence ID" value="NZ_RHHT01000031.1"/>
</dbReference>
<dbReference type="EMBL" id="RHHT01000031">
    <property type="protein sequence ID" value="RNB77297.1"/>
    <property type="molecule type" value="Genomic_DNA"/>
</dbReference>
<dbReference type="GO" id="GO:0016853">
    <property type="term" value="F:isomerase activity"/>
    <property type="evidence" value="ECO:0007669"/>
    <property type="project" value="UniProtKB-KW"/>
</dbReference>
<dbReference type="Proteomes" id="UP000281915">
    <property type="component" value="Unassembled WGS sequence"/>
</dbReference>
<accession>A0A3M8CPR8</accession>
<protein>
    <submittedName>
        <fullName evidence="1">Sugar phosphate isomerase/epimerase</fullName>
    </submittedName>
</protein>
<organism evidence="1 2">
    <name type="scientific">Brevibacillus panacihumi</name>
    <dbReference type="NCBI Taxonomy" id="497735"/>
    <lineage>
        <taxon>Bacteria</taxon>
        <taxon>Bacillati</taxon>
        <taxon>Bacillota</taxon>
        <taxon>Bacilli</taxon>
        <taxon>Bacillales</taxon>
        <taxon>Paenibacillaceae</taxon>
        <taxon>Brevibacillus</taxon>
    </lineage>
</organism>
<evidence type="ECO:0000313" key="1">
    <source>
        <dbReference type="EMBL" id="RNB77297.1"/>
    </source>
</evidence>